<reference evidence="3" key="1">
    <citation type="journal article" date="2014" name="Sci. Data">
        <title>Genomes of diverse isolates of the marine cyanobacterium Prochlorococcus.</title>
        <authorList>
            <person name="Biller S."/>
            <person name="Berube P."/>
            <person name="Thompson J."/>
            <person name="Kelly L."/>
            <person name="Roggensack S."/>
            <person name="Awad L."/>
            <person name="Roache-Johnson K."/>
            <person name="Ding H."/>
            <person name="Giovannoni S.J."/>
            <person name="Moore L.R."/>
            <person name="Chisholm S.W."/>
        </authorList>
    </citation>
    <scope>NUCLEOTIDE SEQUENCE [LARGE SCALE GENOMIC DNA]</scope>
    <source>
        <strain evidence="3">GP2</strain>
    </source>
</reference>
<keyword evidence="1" id="KW-0472">Membrane</keyword>
<evidence type="ECO:0000256" key="1">
    <source>
        <dbReference type="SAM" id="Phobius"/>
    </source>
</evidence>
<accession>A0A0A1ZCW5</accession>
<name>A0A0A1ZCW5_PROMR</name>
<dbReference type="RefSeq" id="WP_025894642.1">
    <property type="nucleotide sequence ID" value="NZ_CP138934.1"/>
</dbReference>
<dbReference type="OrthoDB" id="540961at2"/>
<evidence type="ECO:0000313" key="3">
    <source>
        <dbReference type="Proteomes" id="UP000030598"/>
    </source>
</evidence>
<evidence type="ECO:0000313" key="2">
    <source>
        <dbReference type="EMBL" id="KGF87422.1"/>
    </source>
</evidence>
<keyword evidence="1" id="KW-1133">Transmembrane helix</keyword>
<sequence length="78" mass="9079">MGSSNWQFVFFRYFASFLFILSHSLLVLDHLPVGAALHGLGEVFIAPWAFRERAWDLVVIAVLFFFFDIWGLINTPWN</sequence>
<dbReference type="AlphaFoldDB" id="A0A0A1ZCW5"/>
<gene>
    <name evidence="2" type="ORF">EU91_1152</name>
</gene>
<dbReference type="EMBL" id="JNAH01000005">
    <property type="protein sequence ID" value="KGF87422.1"/>
    <property type="molecule type" value="Genomic_DNA"/>
</dbReference>
<dbReference type="Proteomes" id="UP000030598">
    <property type="component" value="Unassembled WGS sequence"/>
</dbReference>
<dbReference type="STRING" id="59925.EU91_1152"/>
<feature type="transmembrane region" description="Helical" evidence="1">
    <location>
        <begin position="54"/>
        <end position="73"/>
    </location>
</feature>
<dbReference type="eggNOG" id="ENOG502ZPQV">
    <property type="taxonomic scope" value="Bacteria"/>
</dbReference>
<comment type="caution">
    <text evidence="2">The sequence shown here is derived from an EMBL/GenBank/DDBJ whole genome shotgun (WGS) entry which is preliminary data.</text>
</comment>
<protein>
    <submittedName>
        <fullName evidence="2">Uncharacterized protein</fullName>
    </submittedName>
</protein>
<keyword evidence="1" id="KW-0812">Transmembrane</keyword>
<feature type="transmembrane region" description="Helical" evidence="1">
    <location>
        <begin position="6"/>
        <end position="28"/>
    </location>
</feature>
<proteinExistence type="predicted"/>
<organism evidence="2 3">
    <name type="scientific">Prochlorococcus marinus str. GP2</name>
    <dbReference type="NCBI Taxonomy" id="59925"/>
    <lineage>
        <taxon>Bacteria</taxon>
        <taxon>Bacillati</taxon>
        <taxon>Cyanobacteriota</taxon>
        <taxon>Cyanophyceae</taxon>
        <taxon>Synechococcales</taxon>
        <taxon>Prochlorococcaceae</taxon>
        <taxon>Prochlorococcus</taxon>
    </lineage>
</organism>